<organism evidence="1">
    <name type="scientific">Cyprideis torosa</name>
    <dbReference type="NCBI Taxonomy" id="163714"/>
    <lineage>
        <taxon>Eukaryota</taxon>
        <taxon>Metazoa</taxon>
        <taxon>Ecdysozoa</taxon>
        <taxon>Arthropoda</taxon>
        <taxon>Crustacea</taxon>
        <taxon>Oligostraca</taxon>
        <taxon>Ostracoda</taxon>
        <taxon>Podocopa</taxon>
        <taxon>Podocopida</taxon>
        <taxon>Cytherocopina</taxon>
        <taxon>Cytheroidea</taxon>
        <taxon>Cytherideidae</taxon>
        <taxon>Cyprideis</taxon>
    </lineage>
</organism>
<gene>
    <name evidence="1" type="ORF">CTOB1V02_LOCUS7585</name>
</gene>
<accession>A0A7R8WJ47</accession>
<evidence type="ECO:0000313" key="1">
    <source>
        <dbReference type="EMBL" id="CAD7229717.1"/>
    </source>
</evidence>
<reference evidence="1" key="1">
    <citation type="submission" date="2020-11" db="EMBL/GenBank/DDBJ databases">
        <authorList>
            <person name="Tran Van P."/>
        </authorList>
    </citation>
    <scope>NUCLEOTIDE SEQUENCE</scope>
</reference>
<protein>
    <submittedName>
        <fullName evidence="1">Uncharacterized protein</fullName>
    </submittedName>
</protein>
<dbReference type="EMBL" id="OB662239">
    <property type="protein sequence ID" value="CAD7229717.1"/>
    <property type="molecule type" value="Genomic_DNA"/>
</dbReference>
<name>A0A7R8WJ47_9CRUS</name>
<sequence>MGESSPVKGGSQGEARLGYFGAGAWDGEGVGALRLNMFHTEKCDPSIWSRFLCVTTRLHPRVFETRFLHLLPRIIVYQSFVNSIPRLKRILNYSSVQTPPFCDHTFSSTSFRDAIPPSPSEDYRVPVQSKVNSIPRPRRIQNYSSVQTPPFCDHTFSSTSCRDAIPPSFSEDYRVPVPVQLYFVETGFLHLFPRIILYQSRVNSIARLRRVQNYSSVQTPPFCDHTFSSTSCRDAIPPSFSEDYRVPVPGQLYCETEENTKLFLSTNPSFCDHTFSSTSFRDAIPPSFSEDYRVAVPGQLYSEIESQISGDIISPPLFALSNPIVSQGSKNLLDRPFWRVSFPLRRTRSLRKAHRIESAIMDSFNLDKCH</sequence>
<proteinExistence type="predicted"/>
<dbReference type="AlphaFoldDB" id="A0A7R8WJ47"/>